<name>A0A317PUV0_9HYPH</name>
<dbReference type="SUPFAM" id="SSF54637">
    <property type="entry name" value="Thioesterase/thiol ester dehydrase-isomerase"/>
    <property type="match status" value="1"/>
</dbReference>
<evidence type="ECO:0000313" key="3">
    <source>
        <dbReference type="EMBL" id="PWW04036.1"/>
    </source>
</evidence>
<dbReference type="InterPro" id="IPR052741">
    <property type="entry name" value="Mitochondrial_HTD2"/>
</dbReference>
<gene>
    <name evidence="3" type="ORF">DFR52_101726</name>
</gene>
<dbReference type="EMBL" id="QGTR01000001">
    <property type="protein sequence ID" value="PWW04036.1"/>
    <property type="molecule type" value="Genomic_DNA"/>
</dbReference>
<dbReference type="PANTHER" id="PTHR28152:SF1">
    <property type="entry name" value="HYDROXYACYL-THIOESTER DEHYDRATASE TYPE 2, MITOCHONDRIAL"/>
    <property type="match status" value="1"/>
</dbReference>
<dbReference type="AlphaFoldDB" id="A0A317PUV0"/>
<organism evidence="3 4">
    <name type="scientific">Hoeflea marina</name>
    <dbReference type="NCBI Taxonomy" id="274592"/>
    <lineage>
        <taxon>Bacteria</taxon>
        <taxon>Pseudomonadati</taxon>
        <taxon>Pseudomonadota</taxon>
        <taxon>Alphaproteobacteria</taxon>
        <taxon>Hyphomicrobiales</taxon>
        <taxon>Rhizobiaceae</taxon>
        <taxon>Hoeflea</taxon>
    </lineage>
</organism>
<sequence>MSALDIEHLRGWIGRTQEKSDTVSPRLVESFNALFDAESGIAAGDIAPLGIHWCLAPDIAPMHVLGPDGHPARGGFLPPVPLQRRMWAGGRMQSPGDIRVGDIVTRRSRIEDVTEKSGRSGPLVFVTVRHDYVTPRGVALGERQDIVYRDRETGGTGRTAPTTGPGPEPIRAEHSRQIKASPTLLFRYSALTFNGHRIHYDLPYAMDVEQYPGLVFHGPLQATCLMRLAAEIAGTPLASFDYRSVAPLYAGGEISLHAAESQAGLDLWVADASHNVTMKATAVLCAG</sequence>
<feature type="region of interest" description="Disordered" evidence="1">
    <location>
        <begin position="150"/>
        <end position="171"/>
    </location>
</feature>
<dbReference type="GO" id="GO:0019171">
    <property type="term" value="F:(3R)-hydroxyacyl-[acyl-carrier-protein] dehydratase activity"/>
    <property type="evidence" value="ECO:0007669"/>
    <property type="project" value="TreeGrafter"/>
</dbReference>
<evidence type="ECO:0000259" key="2">
    <source>
        <dbReference type="Pfam" id="PF13452"/>
    </source>
</evidence>
<evidence type="ECO:0000313" key="4">
    <source>
        <dbReference type="Proteomes" id="UP000246352"/>
    </source>
</evidence>
<dbReference type="InterPro" id="IPR029069">
    <property type="entry name" value="HotDog_dom_sf"/>
</dbReference>
<evidence type="ECO:0000256" key="1">
    <source>
        <dbReference type="SAM" id="MobiDB-lite"/>
    </source>
</evidence>
<feature type="domain" description="FAS1-like dehydratase" evidence="2">
    <location>
        <begin position="49"/>
        <end position="139"/>
    </location>
</feature>
<reference evidence="3 4" key="1">
    <citation type="submission" date="2018-05" db="EMBL/GenBank/DDBJ databases">
        <title>Genomic Encyclopedia of Type Strains, Phase IV (KMG-IV): sequencing the most valuable type-strain genomes for metagenomic binning, comparative biology and taxonomic classification.</title>
        <authorList>
            <person name="Goeker M."/>
        </authorList>
    </citation>
    <scope>NUCLEOTIDE SEQUENCE [LARGE SCALE GENOMIC DNA]</scope>
    <source>
        <strain evidence="3 4">DSM 16791</strain>
    </source>
</reference>
<comment type="caution">
    <text evidence="3">The sequence shown here is derived from an EMBL/GenBank/DDBJ whole genome shotgun (WGS) entry which is preliminary data.</text>
</comment>
<protein>
    <submittedName>
        <fullName evidence="3">3-methylfumaryl-CoA hydratase</fullName>
    </submittedName>
</protein>
<accession>A0A317PUV0</accession>
<proteinExistence type="predicted"/>
<dbReference type="InterPro" id="IPR039569">
    <property type="entry name" value="FAS1-like_DH_region"/>
</dbReference>
<dbReference type="Gene3D" id="3.10.129.10">
    <property type="entry name" value="Hotdog Thioesterase"/>
    <property type="match status" value="2"/>
</dbReference>
<keyword evidence="4" id="KW-1185">Reference proteome</keyword>
<dbReference type="PANTHER" id="PTHR28152">
    <property type="entry name" value="HYDROXYACYL-THIOESTER DEHYDRATASE TYPE 2, MITOCHONDRIAL"/>
    <property type="match status" value="1"/>
</dbReference>
<dbReference type="OrthoDB" id="7183822at2"/>
<dbReference type="Pfam" id="PF13452">
    <property type="entry name" value="FAS1_DH_region"/>
    <property type="match status" value="1"/>
</dbReference>
<dbReference type="RefSeq" id="WP_110030519.1">
    <property type="nucleotide sequence ID" value="NZ_QGTR01000001.1"/>
</dbReference>
<dbReference type="Proteomes" id="UP000246352">
    <property type="component" value="Unassembled WGS sequence"/>
</dbReference>